<dbReference type="KEGG" id="abg:Asbog_01507"/>
<dbReference type="InterPro" id="IPR017853">
    <property type="entry name" value="GH"/>
</dbReference>
<feature type="signal peptide" evidence="2">
    <location>
        <begin position="1"/>
        <end position="26"/>
    </location>
</feature>
<proteinExistence type="predicted"/>
<reference evidence="3 4" key="1">
    <citation type="submission" date="2019-07" db="EMBL/GenBank/DDBJ databases">
        <title>Whole genome shotgun sequence of Asaia bogorensis NBRC 16594.</title>
        <authorList>
            <person name="Hosoyama A."/>
            <person name="Uohara A."/>
            <person name="Ohji S."/>
            <person name="Ichikawa N."/>
        </authorList>
    </citation>
    <scope>NUCLEOTIDE SEQUENCE [LARGE SCALE GENOMIC DNA]</scope>
    <source>
        <strain evidence="3 4">NBRC 16594</strain>
    </source>
</reference>
<keyword evidence="4" id="KW-1185">Reference proteome</keyword>
<dbReference type="SUPFAM" id="SSF51445">
    <property type="entry name" value="(Trans)glycosidases"/>
    <property type="match status" value="1"/>
</dbReference>
<evidence type="ECO:0000256" key="1">
    <source>
        <dbReference type="SAM" id="MobiDB-lite"/>
    </source>
</evidence>
<evidence type="ECO:0000256" key="2">
    <source>
        <dbReference type="SAM" id="SignalP"/>
    </source>
</evidence>
<feature type="compositionally biased region" description="Polar residues" evidence="1">
    <location>
        <begin position="94"/>
        <end position="105"/>
    </location>
</feature>
<dbReference type="Proteomes" id="UP000321287">
    <property type="component" value="Unassembled WGS sequence"/>
</dbReference>
<feature type="chain" id="PRO_5042842935" evidence="2">
    <location>
        <begin position="27"/>
        <end position="448"/>
    </location>
</feature>
<protein>
    <submittedName>
        <fullName evidence="3">Uncharacterized protein</fullName>
    </submittedName>
</protein>
<sequence length="448" mass="50724">MICSRIKVLAASGILIALSNAAPLRAATNTPKIGFFSPSGVDSGYANKIDFVIVNVYSPADLDAKLARIRQENLKVYLDLGPFIAVQKPRNEISTHYSDPQSGKSVQKGFSPATPTKLRSFSPEINEKLSSIKDVMKKYKDCIYAIFLADEPYLNGIKKEDLEKNALLIKKILSDADLTNIKVGINFSNGMFDRQFAHIMSKSFSEYTKNIDAYAKSLNDENRRNLERVRLTTYDQSGNSYIEGGIPKGFDIYTFDSYLSTFLLDSSYEDILDFFVQKNIIDNCRVFSGMKMSDLRRKLSFFRDGPINVTKKDLDNDQRLLDDLYRCRVGTLMTMLNAQISSVAPSARTMLISESSNNGVMEFDSHQNREQGQPEKLIEKRVMEEVQRASQFLKHSENYRIDSVAFFLYNDDYDKTIKMNIGGVAAMPSVLDYIYNMRAGSAHTRSQR</sequence>
<gene>
    <name evidence="3" type="ORF">ABO01nite_23900</name>
</gene>
<name>A0AAN4R4V0_9PROT</name>
<dbReference type="AlphaFoldDB" id="A0AAN4R4V0"/>
<feature type="region of interest" description="Disordered" evidence="1">
    <location>
        <begin position="94"/>
        <end position="114"/>
    </location>
</feature>
<dbReference type="RefSeq" id="WP_146926643.1">
    <property type="nucleotide sequence ID" value="NZ_AP014690.1"/>
</dbReference>
<organism evidence="3 4">
    <name type="scientific">Asaia bogorensis NBRC 16594</name>
    <dbReference type="NCBI Taxonomy" id="1231624"/>
    <lineage>
        <taxon>Bacteria</taxon>
        <taxon>Pseudomonadati</taxon>
        <taxon>Pseudomonadota</taxon>
        <taxon>Alphaproteobacteria</taxon>
        <taxon>Acetobacterales</taxon>
        <taxon>Acetobacteraceae</taxon>
        <taxon>Asaia</taxon>
    </lineage>
</organism>
<dbReference type="GeneID" id="78226554"/>
<dbReference type="EMBL" id="BJVS01000007">
    <property type="protein sequence ID" value="GEL54383.1"/>
    <property type="molecule type" value="Genomic_DNA"/>
</dbReference>
<comment type="caution">
    <text evidence="3">The sequence shown here is derived from an EMBL/GenBank/DDBJ whole genome shotgun (WGS) entry which is preliminary data.</text>
</comment>
<accession>A0AAN4R4V0</accession>
<keyword evidence="2" id="KW-0732">Signal</keyword>
<evidence type="ECO:0000313" key="4">
    <source>
        <dbReference type="Proteomes" id="UP000321287"/>
    </source>
</evidence>
<evidence type="ECO:0000313" key="3">
    <source>
        <dbReference type="EMBL" id="GEL54383.1"/>
    </source>
</evidence>